<dbReference type="InterPro" id="IPR011711">
    <property type="entry name" value="GntR_C"/>
</dbReference>
<name>A0A0M2T1W1_9BACI</name>
<evidence type="ECO:0000313" key="6">
    <source>
        <dbReference type="Proteomes" id="UP000034166"/>
    </source>
</evidence>
<sequence>MEKQLSMAESVYQKIKQKIIYVEYAPGTLIREGELASELGVSKTPVREALNGLKHEGLIEVIPYKGYLVSQLSFQELRDLFELRIILETVSSKLAIQRITKSQLDYFKRLAQKKFNIDSDDARKEFMRVNADFHCYLGEMSGNKQLADQLTSIVLKLQRGLFLASKVSSLNEMEEEHLELVDAIEMKNEAKAKRLITKHIQDSQKNIFNLNMI</sequence>
<evidence type="ECO:0000259" key="4">
    <source>
        <dbReference type="PROSITE" id="PS50949"/>
    </source>
</evidence>
<evidence type="ECO:0000256" key="2">
    <source>
        <dbReference type="ARBA" id="ARBA00023125"/>
    </source>
</evidence>
<dbReference type="PATRIC" id="fig|1408103.3.peg.299"/>
<dbReference type="Gene3D" id="1.10.10.10">
    <property type="entry name" value="Winged helix-like DNA-binding domain superfamily/Winged helix DNA-binding domain"/>
    <property type="match status" value="1"/>
</dbReference>
<dbReference type="AlphaFoldDB" id="A0A0M2T1W1"/>
<dbReference type="Pfam" id="PF07729">
    <property type="entry name" value="FCD"/>
    <property type="match status" value="1"/>
</dbReference>
<protein>
    <recommendedName>
        <fullName evidence="4">HTH gntR-type domain-containing protein</fullName>
    </recommendedName>
</protein>
<dbReference type="PANTHER" id="PTHR43537">
    <property type="entry name" value="TRANSCRIPTIONAL REGULATOR, GNTR FAMILY"/>
    <property type="match status" value="1"/>
</dbReference>
<dbReference type="InterPro" id="IPR008920">
    <property type="entry name" value="TF_FadR/GntR_C"/>
</dbReference>
<keyword evidence="1" id="KW-0805">Transcription regulation</keyword>
<comment type="caution">
    <text evidence="5">The sequence shown here is derived from an EMBL/GenBank/DDBJ whole genome shotgun (WGS) entry which is preliminary data.</text>
</comment>
<dbReference type="SUPFAM" id="SSF48008">
    <property type="entry name" value="GntR ligand-binding domain-like"/>
    <property type="match status" value="1"/>
</dbReference>
<dbReference type="InterPro" id="IPR000524">
    <property type="entry name" value="Tscrpt_reg_HTH_GntR"/>
</dbReference>
<dbReference type="SUPFAM" id="SSF46785">
    <property type="entry name" value="Winged helix' DNA-binding domain"/>
    <property type="match status" value="1"/>
</dbReference>
<keyword evidence="2" id="KW-0238">DNA-binding</keyword>
<keyword evidence="6" id="KW-1185">Reference proteome</keyword>
<dbReference type="PRINTS" id="PR00035">
    <property type="entry name" value="HTHGNTR"/>
</dbReference>
<evidence type="ECO:0000313" key="5">
    <source>
        <dbReference type="EMBL" id="KKK39951.1"/>
    </source>
</evidence>
<proteinExistence type="predicted"/>
<dbReference type="Proteomes" id="UP000034166">
    <property type="component" value="Unassembled WGS sequence"/>
</dbReference>
<dbReference type="CDD" id="cd07377">
    <property type="entry name" value="WHTH_GntR"/>
    <property type="match status" value="1"/>
</dbReference>
<dbReference type="RefSeq" id="WP_046521892.1">
    <property type="nucleotide sequence ID" value="NZ_LAYY01000001.1"/>
</dbReference>
<dbReference type="SMART" id="SM00895">
    <property type="entry name" value="FCD"/>
    <property type="match status" value="1"/>
</dbReference>
<accession>A0A0M2T1W1</accession>
<keyword evidence="3" id="KW-0804">Transcription</keyword>
<dbReference type="OrthoDB" id="9781630at2"/>
<organism evidence="5 6">
    <name type="scientific">Mesobacillus campisalis</name>
    <dbReference type="NCBI Taxonomy" id="1408103"/>
    <lineage>
        <taxon>Bacteria</taxon>
        <taxon>Bacillati</taxon>
        <taxon>Bacillota</taxon>
        <taxon>Bacilli</taxon>
        <taxon>Bacillales</taxon>
        <taxon>Bacillaceae</taxon>
        <taxon>Mesobacillus</taxon>
    </lineage>
</organism>
<dbReference type="InterPro" id="IPR036390">
    <property type="entry name" value="WH_DNA-bd_sf"/>
</dbReference>
<evidence type="ECO:0000256" key="1">
    <source>
        <dbReference type="ARBA" id="ARBA00023015"/>
    </source>
</evidence>
<dbReference type="GO" id="GO:0003700">
    <property type="term" value="F:DNA-binding transcription factor activity"/>
    <property type="evidence" value="ECO:0007669"/>
    <property type="project" value="InterPro"/>
</dbReference>
<dbReference type="SMART" id="SM00345">
    <property type="entry name" value="HTH_GNTR"/>
    <property type="match status" value="1"/>
</dbReference>
<reference evidence="5 6" key="1">
    <citation type="submission" date="2015-04" db="EMBL/GenBank/DDBJ databases">
        <title>Taxonomic description and genome sequence of Bacillus campisalis sp. nov., a novel member of the genus Bacillus isolated from solar saltern.</title>
        <authorList>
            <person name="Mathan Kumar R."/>
            <person name="Kaur G."/>
            <person name="Kumar A."/>
            <person name="Singh N.K."/>
            <person name="Kaur N."/>
            <person name="Kumar N."/>
            <person name="Mayilraj S."/>
        </authorList>
    </citation>
    <scope>NUCLEOTIDE SEQUENCE [LARGE SCALE GENOMIC DNA]</scope>
    <source>
        <strain evidence="5 6">SA2-6</strain>
    </source>
</reference>
<dbReference type="GO" id="GO:0003677">
    <property type="term" value="F:DNA binding"/>
    <property type="evidence" value="ECO:0007669"/>
    <property type="project" value="UniProtKB-KW"/>
</dbReference>
<dbReference type="PROSITE" id="PS50949">
    <property type="entry name" value="HTH_GNTR"/>
    <property type="match status" value="1"/>
</dbReference>
<feature type="domain" description="HTH gntR-type" evidence="4">
    <location>
        <begin position="5"/>
        <end position="72"/>
    </location>
</feature>
<dbReference type="InterPro" id="IPR036388">
    <property type="entry name" value="WH-like_DNA-bd_sf"/>
</dbReference>
<dbReference type="EMBL" id="LAYY01000001">
    <property type="protein sequence ID" value="KKK39951.1"/>
    <property type="molecule type" value="Genomic_DNA"/>
</dbReference>
<dbReference type="Pfam" id="PF00392">
    <property type="entry name" value="GntR"/>
    <property type="match status" value="1"/>
</dbReference>
<dbReference type="PANTHER" id="PTHR43537:SF45">
    <property type="entry name" value="GNTR FAMILY REGULATORY PROTEIN"/>
    <property type="match status" value="1"/>
</dbReference>
<gene>
    <name evidence="5" type="ORF">WQ57_01370</name>
</gene>
<evidence type="ECO:0000256" key="3">
    <source>
        <dbReference type="ARBA" id="ARBA00023163"/>
    </source>
</evidence>
<dbReference type="Gene3D" id="1.20.120.530">
    <property type="entry name" value="GntR ligand-binding domain-like"/>
    <property type="match status" value="1"/>
</dbReference>